<reference evidence="1" key="1">
    <citation type="submission" date="2023-04" db="EMBL/GenBank/DDBJ databases">
        <title>Draft Genome sequencing of Naganishia species isolated from polar environments using Oxford Nanopore Technology.</title>
        <authorList>
            <person name="Leo P."/>
            <person name="Venkateswaran K."/>
        </authorList>
    </citation>
    <scope>NUCLEOTIDE SEQUENCE</scope>
    <source>
        <strain evidence="1">MNA-CCFEE 5261</strain>
    </source>
</reference>
<gene>
    <name evidence="1" type="ORF">QFC19_000938</name>
</gene>
<comment type="caution">
    <text evidence="1">The sequence shown here is derived from an EMBL/GenBank/DDBJ whole genome shotgun (WGS) entry which is preliminary data.</text>
</comment>
<protein>
    <submittedName>
        <fullName evidence="1">Uncharacterized protein</fullName>
    </submittedName>
</protein>
<name>A0ACC2WJU8_9TREE</name>
<organism evidence="1 2">
    <name type="scientific">Naganishia cerealis</name>
    <dbReference type="NCBI Taxonomy" id="610337"/>
    <lineage>
        <taxon>Eukaryota</taxon>
        <taxon>Fungi</taxon>
        <taxon>Dikarya</taxon>
        <taxon>Basidiomycota</taxon>
        <taxon>Agaricomycotina</taxon>
        <taxon>Tremellomycetes</taxon>
        <taxon>Filobasidiales</taxon>
        <taxon>Filobasidiaceae</taxon>
        <taxon>Naganishia</taxon>
    </lineage>
</organism>
<dbReference type="EMBL" id="JASBWR010000006">
    <property type="protein sequence ID" value="KAJ9112015.1"/>
    <property type="molecule type" value="Genomic_DNA"/>
</dbReference>
<evidence type="ECO:0000313" key="1">
    <source>
        <dbReference type="EMBL" id="KAJ9112015.1"/>
    </source>
</evidence>
<keyword evidence="2" id="KW-1185">Reference proteome</keyword>
<sequence length="838" mass="93973">MSPLAIMVPRRNLGFIKILAKATRVPAYIGGTMAAGGTYVAYKVEQASTYTQDKLSAIKDFSSGVFDKTSEFFSGWGSNGGSGLTTDPSGPSGEDTATVMGATAAAVGLSAEDDDGNDDENDDEDEETLVEDDDDEDVEADRAQTDEGMLTLTRQMIEIRNLLASIDHSDALRLPQIVVIGSQSSGKSSVLEAIVGHEFLPKGSNMVTRRPIELTLINTPDAAAETADFPALKMHNMLDFDQVQKVLVDLNLAVPLTECISPDPIQITIRSPRVPDLSLVDLPGYIQVEAADQPAELKSKIRSVCDRYLTAPNIILAIQAANVDLANSTALRAAKMADPRGERTIGVVTKLDLVEPDVARLILVNKKYPLRMGYVGVITRPPDTATLSRGGLFLRKAITGYQAFVAQQNFEHGYFKDHKDEFYGTVTLTRQLKKKLIKVLERSMAAALKPTHLAIQQELEETSYQFKVEFNDRPLTPQMYLANNIDMLKLATKELAHRFSRRELRSLLQNEIDQKVLDLLAERYWNQPWSDTAIHSRTEPPLKELSQLSNLDDDVYWHKKLDLATSSLTKLGIGRFSTTLVTTAILTEIGNLVDGTQLRNHPLARKAVIDAAESVLLAKYYSTADQVENCIKPFKYEIETEDREWLSSKENAVRLLKEEMRQCDELFNELKREVGGRKLLQVMTYLTKWQELSGEVNLNEALGFSGQLIQKGREALFLKDRLSLLQMRHLFVKSSKKCRSKENKYQCPEIFLDAVLNKLSSTAILFLNVELLSDFYYKFPRELDRRFFGTMTPEEMEELAKEDPKVKKHIELGERKDRLETALSKMESVMRQRVSNSV</sequence>
<accession>A0ACC2WJU8</accession>
<dbReference type="Proteomes" id="UP001241377">
    <property type="component" value="Unassembled WGS sequence"/>
</dbReference>
<evidence type="ECO:0000313" key="2">
    <source>
        <dbReference type="Proteomes" id="UP001241377"/>
    </source>
</evidence>
<proteinExistence type="predicted"/>